<evidence type="ECO:0000313" key="5">
    <source>
        <dbReference type="EMBL" id="MDW8634861.1"/>
    </source>
</evidence>
<comment type="similarity">
    <text evidence="1">Belongs to the glycosyltransferase 2 family.</text>
</comment>
<dbReference type="EMBL" id="JAUTFL010000003">
    <property type="protein sequence ID" value="MDW8645010.1"/>
    <property type="molecule type" value="Genomic_DNA"/>
</dbReference>
<dbReference type="CDD" id="cd04195">
    <property type="entry name" value="GT2_AmsE_like"/>
    <property type="match status" value="1"/>
</dbReference>
<organism evidence="5 7">
    <name type="scientific">Streptococcus suis</name>
    <dbReference type="NCBI Taxonomy" id="1307"/>
    <lineage>
        <taxon>Bacteria</taxon>
        <taxon>Bacillati</taxon>
        <taxon>Bacillota</taxon>
        <taxon>Bacilli</taxon>
        <taxon>Lactobacillales</taxon>
        <taxon>Streptococcaceae</taxon>
        <taxon>Streptococcus</taxon>
    </lineage>
</organism>
<accession>A0A0Z8VFH1</accession>
<evidence type="ECO:0000256" key="2">
    <source>
        <dbReference type="ARBA" id="ARBA00022676"/>
    </source>
</evidence>
<dbReference type="SUPFAM" id="SSF53448">
    <property type="entry name" value="Nucleotide-diphospho-sugar transferases"/>
    <property type="match status" value="1"/>
</dbReference>
<evidence type="ECO:0000313" key="7">
    <source>
        <dbReference type="Proteomes" id="UP001272448"/>
    </source>
</evidence>
<evidence type="ECO:0000313" key="6">
    <source>
        <dbReference type="EMBL" id="MDW8645010.1"/>
    </source>
</evidence>
<evidence type="ECO:0000256" key="1">
    <source>
        <dbReference type="ARBA" id="ARBA00006739"/>
    </source>
</evidence>
<dbReference type="EC" id="2.4.-.-" evidence="5"/>
<evidence type="ECO:0000259" key="4">
    <source>
        <dbReference type="Pfam" id="PF00535"/>
    </source>
</evidence>
<proteinExistence type="inferred from homology"/>
<dbReference type="Proteomes" id="UP001276229">
    <property type="component" value="Unassembled WGS sequence"/>
</dbReference>
<dbReference type="Pfam" id="PF00535">
    <property type="entry name" value="Glycos_transf_2"/>
    <property type="match status" value="1"/>
</dbReference>
<reference evidence="5" key="1">
    <citation type="submission" date="2023-07" db="EMBL/GenBank/DDBJ databases">
        <title>Characterization of virulence traits, antimicrobial resistance genes carried by mobile genetic elements and competence in Streptococcus suis strains isolated in France.</title>
        <authorList>
            <person name="Dechene-Tempier M."/>
            <person name="Marois-Crehan C."/>
            <person name="De Boisseson C."/>
            <person name="Lucas P."/>
            <person name="Bougeard S."/>
            <person name="Libante V."/>
            <person name="Payot S."/>
        </authorList>
    </citation>
    <scope>NUCLEOTIDE SEQUENCE</scope>
    <source>
        <strain evidence="5">1532</strain>
        <strain evidence="6">1551</strain>
    </source>
</reference>
<dbReference type="GO" id="GO:0016757">
    <property type="term" value="F:glycosyltransferase activity"/>
    <property type="evidence" value="ECO:0007669"/>
    <property type="project" value="UniProtKB-KW"/>
</dbReference>
<feature type="domain" description="Glycosyltransferase 2-like" evidence="4">
    <location>
        <begin position="4"/>
        <end position="151"/>
    </location>
</feature>
<name>A0A0Z8VFH1_STRSU</name>
<dbReference type="Gene3D" id="3.90.550.10">
    <property type="entry name" value="Spore Coat Polysaccharide Biosynthesis Protein SpsA, Chain A"/>
    <property type="match status" value="1"/>
</dbReference>
<dbReference type="Proteomes" id="UP001272448">
    <property type="component" value="Unassembled WGS sequence"/>
</dbReference>
<dbReference type="InterPro" id="IPR050834">
    <property type="entry name" value="Glycosyltransf_2"/>
</dbReference>
<protein>
    <submittedName>
        <fullName evidence="5">Glycosyltransferase</fullName>
        <ecNumber evidence="5">2.4.-.-</ecNumber>
    </submittedName>
</protein>
<dbReference type="AlphaFoldDB" id="A0A0Z8VFH1"/>
<dbReference type="RefSeq" id="WP_014638256.1">
    <property type="nucleotide sequence ID" value="NZ_AP023392.1"/>
</dbReference>
<comment type="caution">
    <text evidence="5">The sequence shown here is derived from an EMBL/GenBank/DDBJ whole genome shotgun (WGS) entry which is preliminary data.</text>
</comment>
<dbReference type="PANTHER" id="PTHR43685">
    <property type="entry name" value="GLYCOSYLTRANSFERASE"/>
    <property type="match status" value="1"/>
</dbReference>
<dbReference type="InterPro" id="IPR001173">
    <property type="entry name" value="Glyco_trans_2-like"/>
</dbReference>
<evidence type="ECO:0000256" key="3">
    <source>
        <dbReference type="ARBA" id="ARBA00022679"/>
    </source>
</evidence>
<dbReference type="InterPro" id="IPR029044">
    <property type="entry name" value="Nucleotide-diphossugar_trans"/>
</dbReference>
<dbReference type="EMBL" id="JAUTFT010000005">
    <property type="protein sequence ID" value="MDW8634861.1"/>
    <property type="molecule type" value="Genomic_DNA"/>
</dbReference>
<gene>
    <name evidence="6" type="ORF">Q7V66_02440</name>
    <name evidence="5" type="ORF">Q7V77_03890</name>
</gene>
<dbReference type="PANTHER" id="PTHR43685:SF5">
    <property type="entry name" value="GLYCOSYLTRANSFERASE EPSE-RELATED"/>
    <property type="match status" value="1"/>
</dbReference>
<keyword evidence="2 5" id="KW-0328">Glycosyltransferase</keyword>
<keyword evidence="3 5" id="KW-0808">Transferase</keyword>
<sequence>MKFSVLMSVYEKEKPEFLRESLESILVNQTMIPTEVVLVEDGPLNQGLYSILEEFKSRFSFFKTIALEKNSGLGIALNEGLKHCNYEWIARMDSDDVAINTRFEKQVNFIKQNPNIDIVGAEIDEFLNSTSEIVSHKNVPTQHDEILKMARRRNPMCHMTVMFKKKSVERAGGYQTLPYVEDYFLWVRMIASGSKLANIDETLVLARVGNGMFNRRGNREQINSWTILNEFMLAQGIVTPLDVFINQIYIRVFVYMPTWIKKLIYGKILRK</sequence>